<dbReference type="EMBL" id="VFOW01000001">
    <property type="protein sequence ID" value="TQL76857.1"/>
    <property type="molecule type" value="Genomic_DNA"/>
</dbReference>
<dbReference type="OrthoDB" id="4250947at2"/>
<sequence>MIRRLNRLGDRMLNRLVPQNTARAQNCRTETSFCYCSGGLAYRRVCTVCPGGVGRCSACSVTGTC</sequence>
<organism evidence="1 2">
    <name type="scientific">Stackebrandtia endophytica</name>
    <dbReference type="NCBI Taxonomy" id="1496996"/>
    <lineage>
        <taxon>Bacteria</taxon>
        <taxon>Bacillati</taxon>
        <taxon>Actinomycetota</taxon>
        <taxon>Actinomycetes</taxon>
        <taxon>Glycomycetales</taxon>
        <taxon>Glycomycetaceae</taxon>
        <taxon>Stackebrandtia</taxon>
    </lineage>
</organism>
<dbReference type="Proteomes" id="UP000317043">
    <property type="component" value="Unassembled WGS sequence"/>
</dbReference>
<keyword evidence="2" id="KW-1185">Reference proteome</keyword>
<evidence type="ECO:0000313" key="1">
    <source>
        <dbReference type="EMBL" id="TQL76857.1"/>
    </source>
</evidence>
<evidence type="ECO:0000313" key="2">
    <source>
        <dbReference type="Proteomes" id="UP000317043"/>
    </source>
</evidence>
<dbReference type="AlphaFoldDB" id="A0A543AW95"/>
<dbReference type="RefSeq" id="WP_142038897.1">
    <property type="nucleotide sequence ID" value="NZ_JBHTGS010000001.1"/>
</dbReference>
<comment type="caution">
    <text evidence="1">The sequence shown here is derived from an EMBL/GenBank/DDBJ whole genome shotgun (WGS) entry which is preliminary data.</text>
</comment>
<gene>
    <name evidence="1" type="ORF">FB566_2399</name>
</gene>
<dbReference type="InParanoid" id="A0A543AW95"/>
<accession>A0A543AW95</accession>
<protein>
    <submittedName>
        <fullName evidence="1">Uncharacterized protein</fullName>
    </submittedName>
</protein>
<proteinExistence type="predicted"/>
<reference evidence="1 2" key="1">
    <citation type="submission" date="2019-06" db="EMBL/GenBank/DDBJ databases">
        <title>Sequencing the genomes of 1000 actinobacteria strains.</title>
        <authorList>
            <person name="Klenk H.-P."/>
        </authorList>
    </citation>
    <scope>NUCLEOTIDE SEQUENCE [LARGE SCALE GENOMIC DNA]</scope>
    <source>
        <strain evidence="1 2">DSM 45928</strain>
    </source>
</reference>
<name>A0A543AW95_9ACTN</name>